<evidence type="ECO:0000256" key="2">
    <source>
        <dbReference type="ARBA" id="ARBA00004922"/>
    </source>
</evidence>
<accession>A0ABR3JA41</accession>
<keyword evidence="12" id="KW-0325">Glycoprotein</keyword>
<name>A0ABR3JA41_9AGAR</name>
<protein>
    <recommendedName>
        <fullName evidence="4">alpha-1,6-mannosyl-glycoprotein 6-beta-N-acetylglucosaminyltransferase</fullName>
        <ecNumber evidence="4">2.4.1.155</ecNumber>
    </recommendedName>
</protein>
<organism evidence="15 16">
    <name type="scientific">Hohenbuehelia grisea</name>
    <dbReference type="NCBI Taxonomy" id="104357"/>
    <lineage>
        <taxon>Eukaryota</taxon>
        <taxon>Fungi</taxon>
        <taxon>Dikarya</taxon>
        <taxon>Basidiomycota</taxon>
        <taxon>Agaricomycotina</taxon>
        <taxon>Agaricomycetes</taxon>
        <taxon>Agaricomycetidae</taxon>
        <taxon>Agaricales</taxon>
        <taxon>Pleurotineae</taxon>
        <taxon>Pleurotaceae</taxon>
        <taxon>Hohenbuehelia</taxon>
    </lineage>
</organism>
<keyword evidence="7" id="KW-0812">Transmembrane</keyword>
<gene>
    <name evidence="15" type="ORF">HGRIS_006819</name>
</gene>
<evidence type="ECO:0000256" key="13">
    <source>
        <dbReference type="ARBA" id="ARBA00048243"/>
    </source>
</evidence>
<feature type="domain" description="Glycosyltransferase family 18 catalytic" evidence="14">
    <location>
        <begin position="76"/>
        <end position="292"/>
    </location>
</feature>
<dbReference type="EC" id="2.4.1.155" evidence="4"/>
<dbReference type="PANTHER" id="PTHR15075:SF2">
    <property type="entry name" value="ALPHA-1,6-MANNOSYLGLYCOPROTEIN 6-BETA-N-ACETYLGLUCOSAMINYLTRANSFERASE"/>
    <property type="match status" value="1"/>
</dbReference>
<reference evidence="16" key="1">
    <citation type="submission" date="2024-06" db="EMBL/GenBank/DDBJ databases">
        <title>Multi-omics analyses provide insights into the biosynthesis of the anticancer antibiotic pleurotin in Hohenbuehelia grisea.</title>
        <authorList>
            <person name="Weaver J.A."/>
            <person name="Alberti F."/>
        </authorList>
    </citation>
    <scope>NUCLEOTIDE SEQUENCE [LARGE SCALE GENOMIC DNA]</scope>
    <source>
        <strain evidence="16">T-177</strain>
    </source>
</reference>
<evidence type="ECO:0000256" key="4">
    <source>
        <dbReference type="ARBA" id="ARBA00012671"/>
    </source>
</evidence>
<evidence type="ECO:0000256" key="12">
    <source>
        <dbReference type="ARBA" id="ARBA00023180"/>
    </source>
</evidence>
<keyword evidence="10" id="KW-0333">Golgi apparatus</keyword>
<evidence type="ECO:0000256" key="6">
    <source>
        <dbReference type="ARBA" id="ARBA00022679"/>
    </source>
</evidence>
<evidence type="ECO:0000313" key="15">
    <source>
        <dbReference type="EMBL" id="KAL0952563.1"/>
    </source>
</evidence>
<sequence>MGYTVIYAPSNYELARTYRQFPDLVKTIIIEGSDARKCLKDSKCIKTPTHPLGIPLWKMFSMHFWRGQSHPLGNAWTLSPENYPLFDAQNSAGNYYLGYSIERACREIPITPPDVRPRQAYVFAKRLSYFYNRDFAWPNISFVAPPELDISLVGGIGDDTDHHSPIPEGIKNFGVLPKHQFYEELGRSRALVGIGLPFLSPSPYDALCMGVPFINPIAHWDEEHPDDRVLWGSQHDGLKFENPPYVYNVRSGDAQALWKAIHDALSNPIDRYIPADMTMDALKLRLGNLIEADWRGKAEEILRQRNETGKGELFEL</sequence>
<dbReference type="Proteomes" id="UP001556367">
    <property type="component" value="Unassembled WGS sequence"/>
</dbReference>
<comment type="caution">
    <text evidence="15">The sequence shown here is derived from an EMBL/GenBank/DDBJ whole genome shotgun (WGS) entry which is preliminary data.</text>
</comment>
<evidence type="ECO:0000256" key="8">
    <source>
        <dbReference type="ARBA" id="ARBA00022968"/>
    </source>
</evidence>
<evidence type="ECO:0000256" key="9">
    <source>
        <dbReference type="ARBA" id="ARBA00022989"/>
    </source>
</evidence>
<dbReference type="InterPro" id="IPR052105">
    <property type="entry name" value="MGAT5_Glycosyltransferase"/>
</dbReference>
<keyword evidence="6" id="KW-0808">Transferase</keyword>
<comment type="similarity">
    <text evidence="3">Belongs to the glycosyltransferase 18 family.</text>
</comment>
<proteinExistence type="inferred from homology"/>
<evidence type="ECO:0000256" key="3">
    <source>
        <dbReference type="ARBA" id="ARBA00007477"/>
    </source>
</evidence>
<dbReference type="EMBL" id="JASNQZ010000010">
    <property type="protein sequence ID" value="KAL0952563.1"/>
    <property type="molecule type" value="Genomic_DNA"/>
</dbReference>
<evidence type="ECO:0000256" key="1">
    <source>
        <dbReference type="ARBA" id="ARBA00004323"/>
    </source>
</evidence>
<evidence type="ECO:0000256" key="10">
    <source>
        <dbReference type="ARBA" id="ARBA00023034"/>
    </source>
</evidence>
<dbReference type="Pfam" id="PF15024">
    <property type="entry name" value="Glyco_transf_18"/>
    <property type="match status" value="1"/>
</dbReference>
<keyword evidence="11" id="KW-0472">Membrane</keyword>
<comment type="subcellular location">
    <subcellularLocation>
        <location evidence="1">Golgi apparatus membrane</location>
        <topology evidence="1">Single-pass type II membrane protein</topology>
    </subcellularLocation>
</comment>
<keyword evidence="16" id="KW-1185">Reference proteome</keyword>
<evidence type="ECO:0000256" key="5">
    <source>
        <dbReference type="ARBA" id="ARBA00022676"/>
    </source>
</evidence>
<evidence type="ECO:0000256" key="7">
    <source>
        <dbReference type="ARBA" id="ARBA00022692"/>
    </source>
</evidence>
<keyword evidence="9" id="KW-1133">Transmembrane helix</keyword>
<dbReference type="InterPro" id="IPR026116">
    <property type="entry name" value="GT18_cat"/>
</dbReference>
<comment type="pathway">
    <text evidence="2">Protein modification; protein glycosylation.</text>
</comment>
<comment type="catalytic activity">
    <reaction evidence="13">
        <text>N(4)-{beta-D-GlcNAc-(1-&gt;2)-[beta-D-GlcNAc-(1-&gt;4)]-alpha-D-Man-(1-&gt;3)-[beta-D-GlcNAc-(1-&gt;2)-alpha-D-Man-(1-&gt;6)]-beta-D-Man-(1-&gt;4)-beta-D-GlcNAc-(1-&gt;4)-beta-D-GlcNAc}-L-asparaginyl-[protein] + UDP-N-acetyl-alpha-D-glucosamine = N(4)-{beta-D-GlcNAc-(1-&gt;2)-[beta-D-GlcNAc-(1-&gt;4)]-alpha-D-Man-(1-&gt;3)-[beta-D-GlcNAc-(1-&gt;2)-[beta-D-GlcNAc-(1-&gt;6)]-alpha-D-Man-(1-&gt;6)]-beta-D-Man-(1-&gt;4)-beta-D-GlcNAc-(1-&gt;4)-beta-D-GlcNAc}-L-asparaginyl-[protein] + UDP + H(+)</text>
        <dbReference type="Rhea" id="RHEA:16921"/>
        <dbReference type="Rhea" id="RHEA-COMP:14374"/>
        <dbReference type="Rhea" id="RHEA-COMP:14377"/>
        <dbReference type="ChEBI" id="CHEBI:15378"/>
        <dbReference type="ChEBI" id="CHEBI:57705"/>
        <dbReference type="ChEBI" id="CHEBI:58223"/>
        <dbReference type="ChEBI" id="CHEBI:139507"/>
        <dbReference type="ChEBI" id="CHEBI:139510"/>
        <dbReference type="EC" id="2.4.1.155"/>
    </reaction>
</comment>
<keyword evidence="8" id="KW-0735">Signal-anchor</keyword>
<evidence type="ECO:0000259" key="14">
    <source>
        <dbReference type="Pfam" id="PF15024"/>
    </source>
</evidence>
<evidence type="ECO:0000313" key="16">
    <source>
        <dbReference type="Proteomes" id="UP001556367"/>
    </source>
</evidence>
<keyword evidence="5" id="KW-0328">Glycosyltransferase</keyword>
<dbReference type="PANTHER" id="PTHR15075">
    <property type="entry name" value="ALPHA-MANNOSIDE BETA-1,6-N-ACETYLGLUCOSAMINYLTRANSFERASE"/>
    <property type="match status" value="1"/>
</dbReference>
<evidence type="ECO:0000256" key="11">
    <source>
        <dbReference type="ARBA" id="ARBA00023136"/>
    </source>
</evidence>